<accession>A0AAU9TGF7</accession>
<keyword evidence="2" id="KW-1185">Reference proteome</keyword>
<name>A0AAU9TGF7_EUPED</name>
<evidence type="ECO:0000313" key="1">
    <source>
        <dbReference type="EMBL" id="CAH2085203.1"/>
    </source>
</evidence>
<organism evidence="1 2">
    <name type="scientific">Euphydryas editha</name>
    <name type="common">Edith's checkerspot</name>
    <dbReference type="NCBI Taxonomy" id="104508"/>
    <lineage>
        <taxon>Eukaryota</taxon>
        <taxon>Metazoa</taxon>
        <taxon>Ecdysozoa</taxon>
        <taxon>Arthropoda</taxon>
        <taxon>Hexapoda</taxon>
        <taxon>Insecta</taxon>
        <taxon>Pterygota</taxon>
        <taxon>Neoptera</taxon>
        <taxon>Endopterygota</taxon>
        <taxon>Lepidoptera</taxon>
        <taxon>Glossata</taxon>
        <taxon>Ditrysia</taxon>
        <taxon>Papilionoidea</taxon>
        <taxon>Nymphalidae</taxon>
        <taxon>Nymphalinae</taxon>
        <taxon>Euphydryas</taxon>
    </lineage>
</organism>
<comment type="caution">
    <text evidence="1">The sequence shown here is derived from an EMBL/GenBank/DDBJ whole genome shotgun (WGS) entry which is preliminary data.</text>
</comment>
<dbReference type="Proteomes" id="UP001153954">
    <property type="component" value="Unassembled WGS sequence"/>
</dbReference>
<reference evidence="1" key="1">
    <citation type="submission" date="2022-03" db="EMBL/GenBank/DDBJ databases">
        <authorList>
            <person name="Tunstrom K."/>
        </authorList>
    </citation>
    <scope>NUCLEOTIDE SEQUENCE</scope>
</reference>
<protein>
    <submittedName>
        <fullName evidence="1">Uncharacterized protein</fullName>
    </submittedName>
</protein>
<sequence>MLFSKSHNPLKSNPSVYLAARDVISTAHQTSVPQTIESQFHGELATKEDRMYLGSNGHFNRRKLTRYTLRKHESYALRTCRTQVLITTSRLATTSTD</sequence>
<dbReference type="EMBL" id="CAKOGL010000004">
    <property type="protein sequence ID" value="CAH2085203.1"/>
    <property type="molecule type" value="Genomic_DNA"/>
</dbReference>
<dbReference type="AlphaFoldDB" id="A0AAU9TGF7"/>
<evidence type="ECO:0000313" key="2">
    <source>
        <dbReference type="Proteomes" id="UP001153954"/>
    </source>
</evidence>
<gene>
    <name evidence="1" type="ORF">EEDITHA_LOCUS1706</name>
</gene>
<proteinExistence type="predicted"/>